<dbReference type="InterPro" id="IPR001901">
    <property type="entry name" value="Translocase_SecE/Sec61-g"/>
</dbReference>
<dbReference type="Gene3D" id="1.20.5.1030">
    <property type="entry name" value="Preprotein translocase secy subunit"/>
    <property type="match status" value="1"/>
</dbReference>
<keyword evidence="12" id="KW-1185">Reference proteome</keyword>
<keyword evidence="7 9" id="KW-0811">Translocation</keyword>
<evidence type="ECO:0000313" key="12">
    <source>
        <dbReference type="Proteomes" id="UP001582793"/>
    </source>
</evidence>
<evidence type="ECO:0000256" key="1">
    <source>
        <dbReference type="ARBA" id="ARBA00004370"/>
    </source>
</evidence>
<dbReference type="RefSeq" id="WP_375733947.1">
    <property type="nucleotide sequence ID" value="NZ_JBCGDC010000022.1"/>
</dbReference>
<evidence type="ECO:0000256" key="2">
    <source>
        <dbReference type="ARBA" id="ARBA00022448"/>
    </source>
</evidence>
<dbReference type="PROSITE" id="PS01067">
    <property type="entry name" value="SECE_SEC61G"/>
    <property type="match status" value="1"/>
</dbReference>
<comment type="similarity">
    <text evidence="9">Belongs to the SecE/SEC61-gamma family.</text>
</comment>
<evidence type="ECO:0000313" key="11">
    <source>
        <dbReference type="EMBL" id="MFB6393481.1"/>
    </source>
</evidence>
<feature type="compositionally biased region" description="Acidic residues" evidence="10">
    <location>
        <begin position="15"/>
        <end position="36"/>
    </location>
</feature>
<gene>
    <name evidence="9 11" type="primary">secE</name>
    <name evidence="11" type="ORF">AAFH96_10240</name>
</gene>
<dbReference type="HAMAP" id="MF_00422">
    <property type="entry name" value="SecE"/>
    <property type="match status" value="1"/>
</dbReference>
<dbReference type="InterPro" id="IPR038379">
    <property type="entry name" value="SecE_sf"/>
</dbReference>
<comment type="subcellular location">
    <subcellularLocation>
        <location evidence="9">Cell membrane</location>
        <topology evidence="9">Single-pass membrane protein</topology>
    </subcellularLocation>
    <subcellularLocation>
        <location evidence="1">Membrane</location>
    </subcellularLocation>
</comment>
<keyword evidence="6 9" id="KW-1133">Transmembrane helix</keyword>
<accession>A0ABV5CR13</accession>
<keyword evidence="4 9" id="KW-0812">Transmembrane</keyword>
<reference evidence="11 12" key="1">
    <citation type="submission" date="2024-04" db="EMBL/GenBank/DDBJ databases">
        <title>Polymorphospora sp. isolated from Baiyangdian Lake in Xiong'an New Area.</title>
        <authorList>
            <person name="Zhang X."/>
            <person name="Liu J."/>
        </authorList>
    </citation>
    <scope>NUCLEOTIDE SEQUENCE [LARGE SCALE GENOMIC DNA]</scope>
    <source>
        <strain evidence="11 12">2-325</strain>
    </source>
</reference>
<dbReference type="EMBL" id="JBCGDC010000022">
    <property type="protein sequence ID" value="MFB6393481.1"/>
    <property type="molecule type" value="Genomic_DNA"/>
</dbReference>
<dbReference type="InterPro" id="IPR005807">
    <property type="entry name" value="SecE_bac"/>
</dbReference>
<feature type="compositionally biased region" description="Basic and acidic residues" evidence="10">
    <location>
        <begin position="1"/>
        <end position="14"/>
    </location>
</feature>
<evidence type="ECO:0000256" key="5">
    <source>
        <dbReference type="ARBA" id="ARBA00022927"/>
    </source>
</evidence>
<name>A0ABV5CR13_9ACTN</name>
<keyword evidence="5 9" id="KW-0653">Protein transport</keyword>
<keyword evidence="2 9" id="KW-0813">Transport</keyword>
<keyword evidence="8 9" id="KW-0472">Membrane</keyword>
<dbReference type="Pfam" id="PF00584">
    <property type="entry name" value="SecE"/>
    <property type="match status" value="1"/>
</dbReference>
<dbReference type="Proteomes" id="UP001582793">
    <property type="component" value="Unassembled WGS sequence"/>
</dbReference>
<evidence type="ECO:0000256" key="7">
    <source>
        <dbReference type="ARBA" id="ARBA00023010"/>
    </source>
</evidence>
<organism evidence="11 12">
    <name type="scientific">Polymorphospora lycopeni</name>
    <dbReference type="NCBI Taxonomy" id="3140240"/>
    <lineage>
        <taxon>Bacteria</taxon>
        <taxon>Bacillati</taxon>
        <taxon>Actinomycetota</taxon>
        <taxon>Actinomycetes</taxon>
        <taxon>Micromonosporales</taxon>
        <taxon>Micromonosporaceae</taxon>
        <taxon>Polymorphospora</taxon>
    </lineage>
</organism>
<feature type="transmembrane region" description="Helical" evidence="9">
    <location>
        <begin position="95"/>
        <end position="116"/>
    </location>
</feature>
<sequence length="132" mass="14436">MADKNRRGEDAADDHLDDEALDEAAEKDSDVDDEEEPVSRGGTATRARPKAESADSKSKARTEGGRVGIFGRIVRFVREVVAELRKVIWPTRKELLTYTAVVVVFVSVMLAIVAGLDFAFAKGVLWVFGNPS</sequence>
<comment type="caution">
    <text evidence="11">The sequence shown here is derived from an EMBL/GenBank/DDBJ whole genome shotgun (WGS) entry which is preliminary data.</text>
</comment>
<proteinExistence type="inferred from homology"/>
<dbReference type="PANTHER" id="PTHR33910">
    <property type="entry name" value="PROTEIN TRANSLOCASE SUBUNIT SECE"/>
    <property type="match status" value="1"/>
</dbReference>
<protein>
    <recommendedName>
        <fullName evidence="9">Protein translocase subunit SecE</fullName>
    </recommendedName>
</protein>
<evidence type="ECO:0000256" key="3">
    <source>
        <dbReference type="ARBA" id="ARBA00022475"/>
    </source>
</evidence>
<keyword evidence="3 9" id="KW-1003">Cell membrane</keyword>
<dbReference type="NCBIfam" id="TIGR00964">
    <property type="entry name" value="secE_bact"/>
    <property type="match status" value="1"/>
</dbReference>
<evidence type="ECO:0000256" key="6">
    <source>
        <dbReference type="ARBA" id="ARBA00022989"/>
    </source>
</evidence>
<feature type="region of interest" description="Disordered" evidence="10">
    <location>
        <begin position="1"/>
        <end position="62"/>
    </location>
</feature>
<comment type="function">
    <text evidence="9">Essential subunit of the Sec protein translocation channel SecYEG. Clamps together the 2 halves of SecY. May contact the channel plug during translocation.</text>
</comment>
<evidence type="ECO:0000256" key="4">
    <source>
        <dbReference type="ARBA" id="ARBA00022692"/>
    </source>
</evidence>
<comment type="subunit">
    <text evidence="9">Component of the Sec protein translocase complex. Heterotrimer consisting of SecY, SecE and SecG subunits. The heterotrimers can form oligomers, although 1 heterotrimer is thought to be able to translocate proteins. Interacts with the ribosome. Interacts with SecDF, and other proteins may be involved. Interacts with SecA.</text>
</comment>
<feature type="compositionally biased region" description="Basic and acidic residues" evidence="10">
    <location>
        <begin position="49"/>
        <end position="62"/>
    </location>
</feature>
<evidence type="ECO:0000256" key="10">
    <source>
        <dbReference type="SAM" id="MobiDB-lite"/>
    </source>
</evidence>
<dbReference type="PANTHER" id="PTHR33910:SF1">
    <property type="entry name" value="PROTEIN TRANSLOCASE SUBUNIT SECE"/>
    <property type="match status" value="1"/>
</dbReference>
<evidence type="ECO:0000256" key="8">
    <source>
        <dbReference type="ARBA" id="ARBA00023136"/>
    </source>
</evidence>
<evidence type="ECO:0000256" key="9">
    <source>
        <dbReference type="HAMAP-Rule" id="MF_00422"/>
    </source>
</evidence>